<feature type="transmembrane region" description="Helical" evidence="10">
    <location>
        <begin position="74"/>
        <end position="93"/>
    </location>
</feature>
<dbReference type="InterPro" id="IPR006068">
    <property type="entry name" value="ATPase_P-typ_cation-transptr_C"/>
</dbReference>
<dbReference type="InterPro" id="IPR001757">
    <property type="entry name" value="P_typ_ATPase"/>
</dbReference>
<dbReference type="GO" id="GO:0046873">
    <property type="term" value="F:metal ion transmembrane transporter activity"/>
    <property type="evidence" value="ECO:0007669"/>
    <property type="project" value="UniProtKB-ARBA"/>
</dbReference>
<dbReference type="InterPro" id="IPR018303">
    <property type="entry name" value="ATPase_P-typ_P_site"/>
</dbReference>
<dbReference type="InterPro" id="IPR059000">
    <property type="entry name" value="ATPase_P-type_domA"/>
</dbReference>
<feature type="transmembrane region" description="Helical" evidence="10">
    <location>
        <begin position="99"/>
        <end position="118"/>
    </location>
</feature>
<dbReference type="GO" id="GO:0098662">
    <property type="term" value="P:inorganic cation transmembrane transport"/>
    <property type="evidence" value="ECO:0007669"/>
    <property type="project" value="UniProtKB-ARBA"/>
</dbReference>
<keyword evidence="9 10" id="KW-0472">Membrane</keyword>
<dbReference type="InterPro" id="IPR044492">
    <property type="entry name" value="P_typ_ATPase_HD_dom"/>
</dbReference>
<keyword evidence="5" id="KW-0547">Nucleotide-binding</keyword>
<keyword evidence="13" id="KW-1185">Reference proteome</keyword>
<protein>
    <submittedName>
        <fullName evidence="12">Cation-translocating P-type ATPase</fullName>
    </submittedName>
</protein>
<feature type="transmembrane region" description="Helical" evidence="10">
    <location>
        <begin position="903"/>
        <end position="926"/>
    </location>
</feature>
<dbReference type="Pfam" id="PF00689">
    <property type="entry name" value="Cation_ATPase_C"/>
    <property type="match status" value="1"/>
</dbReference>
<dbReference type="PANTHER" id="PTHR42861">
    <property type="entry name" value="CALCIUM-TRANSPORTING ATPASE"/>
    <property type="match status" value="1"/>
</dbReference>
<dbReference type="Gene3D" id="1.20.1110.10">
    <property type="entry name" value="Calcium-transporting ATPase, transmembrane domain"/>
    <property type="match status" value="1"/>
</dbReference>
<dbReference type="SUPFAM" id="SSF56784">
    <property type="entry name" value="HAD-like"/>
    <property type="match status" value="1"/>
</dbReference>
<dbReference type="NCBIfam" id="TIGR01494">
    <property type="entry name" value="ATPase_P-type"/>
    <property type="match status" value="2"/>
</dbReference>
<feature type="domain" description="Cation-transporting P-type ATPase N-terminal" evidence="11">
    <location>
        <begin position="18"/>
        <end position="91"/>
    </location>
</feature>
<dbReference type="PRINTS" id="PR00120">
    <property type="entry name" value="HATPASE"/>
</dbReference>
<comment type="caution">
    <text evidence="12">The sequence shown here is derived from an EMBL/GenBank/DDBJ whole genome shotgun (WGS) entry which is preliminary data.</text>
</comment>
<dbReference type="Gene3D" id="3.40.1110.10">
    <property type="entry name" value="Calcium-transporting ATPase, cytoplasmic domain N"/>
    <property type="match status" value="1"/>
</dbReference>
<dbReference type="Pfam" id="PF00690">
    <property type="entry name" value="Cation_ATPase_N"/>
    <property type="match status" value="1"/>
</dbReference>
<dbReference type="GO" id="GO:0019829">
    <property type="term" value="F:ATPase-coupled monoatomic cation transmembrane transporter activity"/>
    <property type="evidence" value="ECO:0007669"/>
    <property type="project" value="UniProtKB-ARBA"/>
</dbReference>
<dbReference type="InterPro" id="IPR023214">
    <property type="entry name" value="HAD_sf"/>
</dbReference>
<keyword evidence="8 10" id="KW-1133">Transmembrane helix</keyword>
<evidence type="ECO:0000256" key="8">
    <source>
        <dbReference type="ARBA" id="ARBA00022989"/>
    </source>
</evidence>
<dbReference type="Gene3D" id="3.40.50.1000">
    <property type="entry name" value="HAD superfamily/HAD-like"/>
    <property type="match status" value="1"/>
</dbReference>
<evidence type="ECO:0000313" key="12">
    <source>
        <dbReference type="EMBL" id="MFC7203292.1"/>
    </source>
</evidence>
<dbReference type="FunFam" id="2.70.150.10:FF:000016">
    <property type="entry name" value="Calcium-transporting P-type ATPase putative"/>
    <property type="match status" value="1"/>
</dbReference>
<proteinExistence type="predicted"/>
<evidence type="ECO:0000256" key="9">
    <source>
        <dbReference type="ARBA" id="ARBA00023136"/>
    </source>
</evidence>
<dbReference type="GO" id="GO:0005886">
    <property type="term" value="C:plasma membrane"/>
    <property type="evidence" value="ECO:0007669"/>
    <property type="project" value="UniProtKB-SubCell"/>
</dbReference>
<dbReference type="SFLD" id="SFLDS00003">
    <property type="entry name" value="Haloacid_Dehalogenase"/>
    <property type="match status" value="1"/>
</dbReference>
<comment type="subcellular location">
    <subcellularLocation>
        <location evidence="1">Cell membrane</location>
        <topology evidence="1">Multi-pass membrane protein</topology>
    </subcellularLocation>
</comment>
<dbReference type="SFLD" id="SFLDF00027">
    <property type="entry name" value="p-type_atpase"/>
    <property type="match status" value="1"/>
</dbReference>
<evidence type="ECO:0000256" key="4">
    <source>
        <dbReference type="ARBA" id="ARBA00022723"/>
    </source>
</evidence>
<feature type="transmembrane region" description="Helical" evidence="10">
    <location>
        <begin position="869"/>
        <end position="891"/>
    </location>
</feature>
<keyword evidence="4" id="KW-0479">Metal-binding</keyword>
<keyword evidence="6" id="KW-0067">ATP-binding</keyword>
<gene>
    <name evidence="12" type="ORF">ACFQJC_07175</name>
</gene>
<dbReference type="SMART" id="SM00831">
    <property type="entry name" value="Cation_ATPase_N"/>
    <property type="match status" value="1"/>
</dbReference>
<evidence type="ECO:0000256" key="6">
    <source>
        <dbReference type="ARBA" id="ARBA00022840"/>
    </source>
</evidence>
<evidence type="ECO:0000256" key="2">
    <source>
        <dbReference type="ARBA" id="ARBA00022475"/>
    </source>
</evidence>
<keyword evidence="3 10" id="KW-0812">Transmembrane</keyword>
<dbReference type="InterPro" id="IPR023298">
    <property type="entry name" value="ATPase_P-typ_TM_dom_sf"/>
</dbReference>
<dbReference type="InterPro" id="IPR036412">
    <property type="entry name" value="HAD-like_sf"/>
</dbReference>
<dbReference type="InterPro" id="IPR004014">
    <property type="entry name" value="ATPase_P-typ_cation-transptr_N"/>
</dbReference>
<dbReference type="Pfam" id="PF13246">
    <property type="entry name" value="Cation_ATPase"/>
    <property type="match status" value="1"/>
</dbReference>
<evidence type="ECO:0000256" key="10">
    <source>
        <dbReference type="SAM" id="Phobius"/>
    </source>
</evidence>
<accession>A0ABD5ZE92</accession>
<evidence type="ECO:0000313" key="13">
    <source>
        <dbReference type="Proteomes" id="UP001596481"/>
    </source>
</evidence>
<dbReference type="Pfam" id="PF00122">
    <property type="entry name" value="E1-E2_ATPase"/>
    <property type="match status" value="1"/>
</dbReference>
<keyword evidence="2" id="KW-1003">Cell membrane</keyword>
<dbReference type="SFLD" id="SFLDG00002">
    <property type="entry name" value="C1.7:_P-type_atpase_like"/>
    <property type="match status" value="1"/>
</dbReference>
<dbReference type="GO" id="GO:0005524">
    <property type="term" value="F:ATP binding"/>
    <property type="evidence" value="ECO:0007669"/>
    <property type="project" value="UniProtKB-KW"/>
</dbReference>
<feature type="transmembrane region" description="Helical" evidence="10">
    <location>
        <begin position="290"/>
        <end position="318"/>
    </location>
</feature>
<dbReference type="GO" id="GO:0015662">
    <property type="term" value="F:P-type ion transporter activity"/>
    <property type="evidence" value="ECO:0007669"/>
    <property type="project" value="UniProtKB-ARBA"/>
</dbReference>
<evidence type="ECO:0000256" key="7">
    <source>
        <dbReference type="ARBA" id="ARBA00022967"/>
    </source>
</evidence>
<evidence type="ECO:0000256" key="1">
    <source>
        <dbReference type="ARBA" id="ARBA00004651"/>
    </source>
</evidence>
<dbReference type="EMBL" id="JBHTAA010000002">
    <property type="protein sequence ID" value="MFC7203292.1"/>
    <property type="molecule type" value="Genomic_DNA"/>
</dbReference>
<feature type="transmembrane region" description="Helical" evidence="10">
    <location>
        <begin position="266"/>
        <end position="284"/>
    </location>
</feature>
<dbReference type="PROSITE" id="PS00154">
    <property type="entry name" value="ATPASE_E1_E2"/>
    <property type="match status" value="1"/>
</dbReference>
<name>A0ABD5ZE92_9EURY</name>
<dbReference type="InterPro" id="IPR008250">
    <property type="entry name" value="ATPase_P-typ_transduc_dom_A_sf"/>
</dbReference>
<evidence type="ECO:0000259" key="11">
    <source>
        <dbReference type="SMART" id="SM00831"/>
    </source>
</evidence>
<dbReference type="SUPFAM" id="SSF81653">
    <property type="entry name" value="Calcium ATPase, transduction domain A"/>
    <property type="match status" value="1"/>
</dbReference>
<dbReference type="InterPro" id="IPR023299">
    <property type="entry name" value="ATPase_P-typ_cyto_dom_N"/>
</dbReference>
<sequence length="932" mass="99566">MKPDTALDADDPEQFSPRWHSESLERVFERVDADETGLTADEAERRLDAFGPNEIRSTDSISPLTLFVSQFRDFLIYILVFAALLSLGVGLLPGYEPNYADAALIFLILFANGVFGFVQDYRAEKSIQALRELSSPEATVLRDGEKVSIDSTELVPGDVVFLEQGNAVSADARLIESSGLEADESALTGESTTVSKSPEPVTEDTVLADRSNMVYTGTSVVRGQGTAVVVHTGMETEVGAIATQIEAVEEQETPFQAEVNQLGKRLGYGVIGLIVVIAAVQLILTAASPLAVLLVGVTLAVAAVPEGLPAVVTLTLALGSRRMVERDALVRRLSVVESLGSVDVIVTDKTGTLTENQMTVERVYFDGETYAVSGTGTETTGEFSRDGTVVGPEAVEPVLRCGAVCNNAERAPESAEKDFYGDPTEVALLVSAAKGGYDIESPPARVREIPFSSDRKRMSVVVNEETSALCSTVADGERATPSGSAPTRAYMKGAPAVVLDHCSHVLEADGPVPLTEERRAAILANNRALARGALRVLGFAAKRIDDPAAPTEELEDDMVFLGLQGMFDPPRAEVERAIADCRCAGIGVVMATGDNVETAKAIGSAVGFSPDSALTGAELEEMSDGELRQKVESVEVFARVTPEHKVRILEALQANDHIVGMTGDGVNDGPALRNSDVGIAMGIRGTDVAKQASDMVLLDDDFGTIRDAVAEGRGIFDNIQKFVNYLLSANAGEVLVVFVGVLVGTFLFPELFASQSEALILTPVMLLWINLVTDGLPALALGVDPKADGILDRPPRDSHESILDREMVASVLSIGVLMTITGLGVFFYSLTSTGQLVRAQTLLFTFLVVVEVVRLQVIRSRYDLSLFSNPWLVGAIALTLAVQLLVLYTPLNLFFGILPLSLVDWSVIGVGFVVFLGLNVGVDFLFDRLFDD</sequence>
<dbReference type="GO" id="GO:0046872">
    <property type="term" value="F:metal ion binding"/>
    <property type="evidence" value="ECO:0007669"/>
    <property type="project" value="UniProtKB-KW"/>
</dbReference>
<dbReference type="SUPFAM" id="SSF81665">
    <property type="entry name" value="Calcium ATPase, transmembrane domain M"/>
    <property type="match status" value="1"/>
</dbReference>
<feature type="transmembrane region" description="Helical" evidence="10">
    <location>
        <begin position="836"/>
        <end position="857"/>
    </location>
</feature>
<organism evidence="12 13">
    <name type="scientific">Haloferax namakaokahaiae</name>
    <dbReference type="NCBI Taxonomy" id="1748331"/>
    <lineage>
        <taxon>Archaea</taxon>
        <taxon>Methanobacteriati</taxon>
        <taxon>Methanobacteriota</taxon>
        <taxon>Stenosarchaea group</taxon>
        <taxon>Halobacteria</taxon>
        <taxon>Halobacteriales</taxon>
        <taxon>Haloferacaceae</taxon>
        <taxon>Haloferax</taxon>
    </lineage>
</organism>
<dbReference type="Proteomes" id="UP001596481">
    <property type="component" value="Unassembled WGS sequence"/>
</dbReference>
<dbReference type="AlphaFoldDB" id="A0ABD5ZE92"/>
<dbReference type="PRINTS" id="PR00119">
    <property type="entry name" value="CATATPASE"/>
</dbReference>
<keyword evidence="7" id="KW-1278">Translocase</keyword>
<evidence type="ECO:0000256" key="3">
    <source>
        <dbReference type="ARBA" id="ARBA00022692"/>
    </source>
</evidence>
<evidence type="ECO:0000256" key="5">
    <source>
        <dbReference type="ARBA" id="ARBA00022741"/>
    </source>
</evidence>
<feature type="transmembrane region" description="Helical" evidence="10">
    <location>
        <begin position="808"/>
        <end position="830"/>
    </location>
</feature>
<dbReference type="Gene3D" id="2.70.150.10">
    <property type="entry name" value="Calcium-transporting ATPase, cytoplasmic transduction domain A"/>
    <property type="match status" value="1"/>
</dbReference>
<reference evidence="12 13" key="1">
    <citation type="journal article" date="2019" name="Int. J. Syst. Evol. Microbiol.">
        <title>The Global Catalogue of Microorganisms (GCM) 10K type strain sequencing project: providing services to taxonomists for standard genome sequencing and annotation.</title>
        <authorList>
            <consortium name="The Broad Institute Genomics Platform"/>
            <consortium name="The Broad Institute Genome Sequencing Center for Infectious Disease"/>
            <person name="Wu L."/>
            <person name="Ma J."/>
        </authorList>
    </citation>
    <scope>NUCLEOTIDE SEQUENCE [LARGE SCALE GENOMIC DNA]</scope>
    <source>
        <strain evidence="12 13">DSM 29988</strain>
    </source>
</reference>
<dbReference type="SUPFAM" id="SSF81660">
    <property type="entry name" value="Metal cation-transporting ATPase, ATP-binding domain N"/>
    <property type="match status" value="1"/>
</dbReference>
<dbReference type="RefSeq" id="WP_390222631.1">
    <property type="nucleotide sequence ID" value="NZ_JBHTAA010000002.1"/>
</dbReference>
<feature type="transmembrane region" description="Helical" evidence="10">
    <location>
        <begin position="722"/>
        <end position="748"/>
    </location>
</feature>